<evidence type="ECO:0000313" key="6">
    <source>
        <dbReference type="EMBL" id="SFJ67407.1"/>
    </source>
</evidence>
<dbReference type="InterPro" id="IPR035472">
    <property type="entry name" value="RpiR-like_SIS"/>
</dbReference>
<dbReference type="CDD" id="cd05013">
    <property type="entry name" value="SIS_RpiR"/>
    <property type="match status" value="1"/>
</dbReference>
<gene>
    <name evidence="6" type="ORF">SAMN05421852_11665</name>
</gene>
<dbReference type="InterPro" id="IPR036388">
    <property type="entry name" value="WH-like_DNA-bd_sf"/>
</dbReference>
<evidence type="ECO:0000259" key="5">
    <source>
        <dbReference type="PROSITE" id="PS51464"/>
    </source>
</evidence>
<accession>A0A1I3TD38</accession>
<dbReference type="Gene3D" id="1.10.10.10">
    <property type="entry name" value="Winged helix-like DNA-binding domain superfamily/Winged helix DNA-binding domain"/>
    <property type="match status" value="1"/>
</dbReference>
<dbReference type="Pfam" id="PF01418">
    <property type="entry name" value="HTH_6"/>
    <property type="match status" value="1"/>
</dbReference>
<dbReference type="GO" id="GO:0003677">
    <property type="term" value="F:DNA binding"/>
    <property type="evidence" value="ECO:0007669"/>
    <property type="project" value="UniProtKB-KW"/>
</dbReference>
<dbReference type="InterPro" id="IPR000281">
    <property type="entry name" value="HTH_RpiR"/>
</dbReference>
<dbReference type="InterPro" id="IPR047640">
    <property type="entry name" value="RpiR-like"/>
</dbReference>
<evidence type="ECO:0000259" key="4">
    <source>
        <dbReference type="PROSITE" id="PS51071"/>
    </source>
</evidence>
<dbReference type="PANTHER" id="PTHR30514:SF10">
    <property type="entry name" value="MURR_RPIR FAMILY TRANSCRIPTIONAL REGULATOR"/>
    <property type="match status" value="1"/>
</dbReference>
<evidence type="ECO:0000256" key="1">
    <source>
        <dbReference type="ARBA" id="ARBA00023015"/>
    </source>
</evidence>
<evidence type="ECO:0000256" key="2">
    <source>
        <dbReference type="ARBA" id="ARBA00023125"/>
    </source>
</evidence>
<proteinExistence type="predicted"/>
<evidence type="ECO:0000256" key="3">
    <source>
        <dbReference type="ARBA" id="ARBA00023163"/>
    </source>
</evidence>
<dbReference type="GO" id="GO:0097367">
    <property type="term" value="F:carbohydrate derivative binding"/>
    <property type="evidence" value="ECO:0007669"/>
    <property type="project" value="InterPro"/>
</dbReference>
<keyword evidence="3" id="KW-0804">Transcription</keyword>
<dbReference type="EMBL" id="FORR01000016">
    <property type="protein sequence ID" value="SFJ67407.1"/>
    <property type="molecule type" value="Genomic_DNA"/>
</dbReference>
<protein>
    <submittedName>
        <fullName evidence="6">DNA-binding transcriptional regulator, MurR/RpiR family, contains HTH and SIS domains</fullName>
    </submittedName>
</protein>
<dbReference type="PROSITE" id="PS51464">
    <property type="entry name" value="SIS"/>
    <property type="match status" value="1"/>
</dbReference>
<keyword evidence="7" id="KW-1185">Reference proteome</keyword>
<evidence type="ECO:0000313" key="7">
    <source>
        <dbReference type="Proteomes" id="UP000199545"/>
    </source>
</evidence>
<keyword evidence="2 6" id="KW-0238">DNA-binding</keyword>
<dbReference type="GO" id="GO:0003700">
    <property type="term" value="F:DNA-binding transcription factor activity"/>
    <property type="evidence" value="ECO:0007669"/>
    <property type="project" value="InterPro"/>
</dbReference>
<dbReference type="InterPro" id="IPR009057">
    <property type="entry name" value="Homeodomain-like_sf"/>
</dbReference>
<dbReference type="OrthoDB" id="370421at2"/>
<sequence>MTSGVLQRIESILSHLPSSEQKIAQYILDHPNEVIHLTAAQIGQVTQTSGAAVVRLCKSLKLNGLQDLKMRLAGDLVKPVKSGYRDVDLKEPVESIISKVTDNHIQCLKDTMEILDVDALKKAVTYLLEAKSIYLFGIGASGIIAQDAQHKFLRVNKNATAFSDVHVNAMILANALPTDVFFAISYSGETKEVVDLIALAKKYGLRTISLSKFGHHAVDEYSDVSLKISSSYEAKLRSAATVSRLAQLYVIDILFLSMASQEYEKTMQYIDSTRQAIQMIKDHR</sequence>
<dbReference type="Gene3D" id="3.40.50.10490">
    <property type="entry name" value="Glucose-6-phosphate isomerase like protein, domain 1"/>
    <property type="match status" value="1"/>
</dbReference>
<feature type="domain" description="HTH rpiR-type" evidence="4">
    <location>
        <begin position="3"/>
        <end position="79"/>
    </location>
</feature>
<dbReference type="GO" id="GO:1901135">
    <property type="term" value="P:carbohydrate derivative metabolic process"/>
    <property type="evidence" value="ECO:0007669"/>
    <property type="project" value="InterPro"/>
</dbReference>
<dbReference type="RefSeq" id="WP_093231080.1">
    <property type="nucleotide sequence ID" value="NZ_FORR01000016.1"/>
</dbReference>
<name>A0A1I3TD38_9BACL</name>
<dbReference type="SUPFAM" id="SSF46689">
    <property type="entry name" value="Homeodomain-like"/>
    <property type="match status" value="1"/>
</dbReference>
<dbReference type="AlphaFoldDB" id="A0A1I3TD38"/>
<dbReference type="PANTHER" id="PTHR30514">
    <property type="entry name" value="GLUCOKINASE"/>
    <property type="match status" value="1"/>
</dbReference>
<feature type="domain" description="SIS" evidence="5">
    <location>
        <begin position="123"/>
        <end position="264"/>
    </location>
</feature>
<dbReference type="InterPro" id="IPR046348">
    <property type="entry name" value="SIS_dom_sf"/>
</dbReference>
<keyword evidence="1" id="KW-0805">Transcription regulation</keyword>
<dbReference type="Proteomes" id="UP000199545">
    <property type="component" value="Unassembled WGS sequence"/>
</dbReference>
<dbReference type="Pfam" id="PF01380">
    <property type="entry name" value="SIS"/>
    <property type="match status" value="1"/>
</dbReference>
<dbReference type="InterPro" id="IPR001347">
    <property type="entry name" value="SIS_dom"/>
</dbReference>
<dbReference type="PROSITE" id="PS51071">
    <property type="entry name" value="HTH_RPIR"/>
    <property type="match status" value="1"/>
</dbReference>
<reference evidence="6 7" key="1">
    <citation type="submission" date="2016-10" db="EMBL/GenBank/DDBJ databases">
        <authorList>
            <person name="de Groot N.N."/>
        </authorList>
    </citation>
    <scope>NUCLEOTIDE SEQUENCE [LARGE SCALE GENOMIC DNA]</scope>
    <source>
        <strain evidence="6 7">DSM 44778</strain>
    </source>
</reference>
<dbReference type="SUPFAM" id="SSF53697">
    <property type="entry name" value="SIS domain"/>
    <property type="match status" value="1"/>
</dbReference>
<organism evidence="6 7">
    <name type="scientific">Thermoflavimicrobium dichotomicum</name>
    <dbReference type="NCBI Taxonomy" id="46223"/>
    <lineage>
        <taxon>Bacteria</taxon>
        <taxon>Bacillati</taxon>
        <taxon>Bacillota</taxon>
        <taxon>Bacilli</taxon>
        <taxon>Bacillales</taxon>
        <taxon>Thermoactinomycetaceae</taxon>
        <taxon>Thermoflavimicrobium</taxon>
    </lineage>
</organism>
<dbReference type="STRING" id="46223.SAMN05421852_11665"/>